<name>A0A385SD45_9BACT</name>
<dbReference type="EMBL" id="CP032382">
    <property type="protein sequence ID" value="AYB29573.1"/>
    <property type="molecule type" value="Genomic_DNA"/>
</dbReference>
<dbReference type="Proteomes" id="UP000266183">
    <property type="component" value="Chromosome"/>
</dbReference>
<proteinExistence type="predicted"/>
<keyword evidence="2" id="KW-1185">Reference proteome</keyword>
<reference evidence="2" key="1">
    <citation type="submission" date="2018-09" db="EMBL/GenBank/DDBJ databases">
        <title>Chryseolinea sp. KIS68-18 isolated from soil.</title>
        <authorList>
            <person name="Weon H.-Y."/>
            <person name="Kwon S.-W."/>
            <person name="Lee S.A."/>
        </authorList>
    </citation>
    <scope>NUCLEOTIDE SEQUENCE [LARGE SCALE GENOMIC DNA]</scope>
    <source>
        <strain evidence="2">KIS68-18</strain>
    </source>
</reference>
<organism evidence="1 2">
    <name type="scientific">Chryseolinea soli</name>
    <dbReference type="NCBI Taxonomy" id="2321403"/>
    <lineage>
        <taxon>Bacteria</taxon>
        <taxon>Pseudomonadati</taxon>
        <taxon>Bacteroidota</taxon>
        <taxon>Cytophagia</taxon>
        <taxon>Cytophagales</taxon>
        <taxon>Fulvivirgaceae</taxon>
        <taxon>Chryseolinea</taxon>
    </lineage>
</organism>
<evidence type="ECO:0000313" key="2">
    <source>
        <dbReference type="Proteomes" id="UP000266183"/>
    </source>
</evidence>
<protein>
    <submittedName>
        <fullName evidence="1">Uncharacterized protein</fullName>
    </submittedName>
</protein>
<evidence type="ECO:0000313" key="1">
    <source>
        <dbReference type="EMBL" id="AYB29573.1"/>
    </source>
</evidence>
<dbReference type="KEGG" id="chk:D4L85_02775"/>
<dbReference type="AlphaFoldDB" id="A0A385SD45"/>
<gene>
    <name evidence="1" type="ORF">D4L85_02775</name>
</gene>
<accession>A0A385SD45</accession>
<sequence length="66" mass="7764">MNILRSNLRDSSAQRYNKERCAWIADENFIVVRPGTNEYPTKINSLNALQYIDRIRLLYSSISNEQ</sequence>